<protein>
    <submittedName>
        <fullName evidence="1">Uncharacterized protein</fullName>
    </submittedName>
</protein>
<name>A0A176RU71_9GAMM</name>
<dbReference type="EMBL" id="LUTY01002865">
    <property type="protein sequence ID" value="OAD19281.1"/>
    <property type="molecule type" value="Genomic_DNA"/>
</dbReference>
<evidence type="ECO:0000313" key="2">
    <source>
        <dbReference type="Proteomes" id="UP000076962"/>
    </source>
</evidence>
<organism evidence="1 2">
    <name type="scientific">Candidatus Thiomargarita nelsonii</name>
    <dbReference type="NCBI Taxonomy" id="1003181"/>
    <lineage>
        <taxon>Bacteria</taxon>
        <taxon>Pseudomonadati</taxon>
        <taxon>Pseudomonadota</taxon>
        <taxon>Gammaproteobacteria</taxon>
        <taxon>Thiotrichales</taxon>
        <taxon>Thiotrichaceae</taxon>
        <taxon>Thiomargarita</taxon>
    </lineage>
</organism>
<keyword evidence="2" id="KW-1185">Reference proteome</keyword>
<comment type="caution">
    <text evidence="1">The sequence shown here is derived from an EMBL/GenBank/DDBJ whole genome shotgun (WGS) entry which is preliminary data.</text>
</comment>
<accession>A0A176RU71</accession>
<proteinExistence type="predicted"/>
<gene>
    <name evidence="1" type="ORF">THIOM_005091</name>
</gene>
<dbReference type="AlphaFoldDB" id="A0A176RU71"/>
<dbReference type="Proteomes" id="UP000076962">
    <property type="component" value="Unassembled WGS sequence"/>
</dbReference>
<reference evidence="1 2" key="1">
    <citation type="submission" date="2016-05" db="EMBL/GenBank/DDBJ databases">
        <title>Single-cell genome of chain-forming Candidatus Thiomargarita nelsonii and comparison to other large sulfur-oxidizing bacteria.</title>
        <authorList>
            <person name="Winkel M."/>
            <person name="Salman V."/>
            <person name="Woyke T."/>
            <person name="Schulz-Vogt H."/>
            <person name="Richter M."/>
            <person name="Flood B."/>
            <person name="Bailey J."/>
            <person name="Amann R."/>
            <person name="Mussmann M."/>
        </authorList>
    </citation>
    <scope>NUCLEOTIDE SEQUENCE [LARGE SCALE GENOMIC DNA]</scope>
    <source>
        <strain evidence="1 2">THI036</strain>
    </source>
</reference>
<evidence type="ECO:0000313" key="1">
    <source>
        <dbReference type="EMBL" id="OAD19281.1"/>
    </source>
</evidence>
<sequence length="75" mass="8443">MCIRFALSSRSSVPVIRFITEESKIAKQSKIAVFPTPLMPTKTVVRGENAKSSCLMPRKAFICNELTFMLVDMVF</sequence>